<evidence type="ECO:0000256" key="1">
    <source>
        <dbReference type="ARBA" id="ARBA00006432"/>
    </source>
</evidence>
<dbReference type="EMBL" id="HBGK01007453">
    <property type="protein sequence ID" value="CAD9274950.1"/>
    <property type="molecule type" value="Transcribed_RNA"/>
</dbReference>
<keyword evidence="3" id="KW-0547">Nucleotide-binding</keyword>
<dbReference type="InterPro" id="IPR005914">
    <property type="entry name" value="Acac_CoA_synth"/>
</dbReference>
<dbReference type="SUPFAM" id="SSF56801">
    <property type="entry name" value="Acetyl-CoA synthetase-like"/>
    <property type="match status" value="1"/>
</dbReference>
<evidence type="ECO:0000256" key="3">
    <source>
        <dbReference type="ARBA" id="ARBA00022741"/>
    </source>
</evidence>
<reference evidence="7" key="1">
    <citation type="submission" date="2021-01" db="EMBL/GenBank/DDBJ databases">
        <authorList>
            <person name="Corre E."/>
            <person name="Pelletier E."/>
            <person name="Niang G."/>
            <person name="Scheremetjew M."/>
            <person name="Finn R."/>
            <person name="Kale V."/>
            <person name="Holt S."/>
            <person name="Cochrane G."/>
            <person name="Meng A."/>
            <person name="Brown T."/>
            <person name="Cohen L."/>
        </authorList>
    </citation>
    <scope>NUCLEOTIDE SEQUENCE</scope>
    <source>
        <strain evidence="7">CCMP 410</strain>
    </source>
</reference>
<sequence>MWEPTEKYMKETAMYKFKESVGIVDGGYEELWKWSVENSDEFWARLMDFVDVEYSGTMTPVKEGDTMPDVSYFPNVELNFAENMLKHGKEDSPLKDVEAIVSVSEAREDVRWTFSELRQDASRVQAALEKMGVDKDSAVGAYLPNIGETIVAMLGATSTGAVWSSCSPDFGAQAVSDRFGQIEPKVLFTSNGFVAKSESNSMVDKVEELVQALPSLEKIVVIDMIGDEAPEWLSDKTKGLVVSWDDFLKDGSEEDGSAPPSKFTPVPFTHPQFVLYSSGTTGMPKSIAHGAGNTLLQHAKELLLHSDLRPKDRMLFFTTCGWMMWNWMTSSLYAGATVVCFDGFAAYPKLSSPWELVANERITHMGTTPRYLQACRRRVRPGRDNDMSNLRVVFSTGSPLAPEDFQYVYDHVKDDALLASISGGTDICSCFVLGNPLLPVRKSELQAIGLGLDVCAMEEGKAVIGTKAELVCKSPFVAAPVCFFGDDDKKSKYRGAYFRDDEEEAEGAAPGTWFHGDLVEVTGSVGSAGGLVIHGRSDTTLKPGGVRIGTAEVYRFAEEVPVVEDSLVIGDQYKSGKRAGDVRIVLFVKLAGEETELTPEIEEEIRSTIKAGASDAHVPALIRQVNKIPYTKSGKKVEIAVRDLFAYGKEPKNMGALQDTSAFDEYRKMAEKGL</sequence>
<evidence type="ECO:0000259" key="5">
    <source>
        <dbReference type="Pfam" id="PF00501"/>
    </source>
</evidence>
<dbReference type="NCBIfam" id="TIGR01217">
    <property type="entry name" value="ac_ac_CoA_syn"/>
    <property type="match status" value="1"/>
</dbReference>
<feature type="domain" description="Acetyl-coenzyme A synthetase N-terminal" evidence="6">
    <location>
        <begin position="28"/>
        <end position="83"/>
    </location>
</feature>
<dbReference type="InterPro" id="IPR000873">
    <property type="entry name" value="AMP-dep_synth/lig_dom"/>
</dbReference>
<gene>
    <name evidence="7" type="ORF">GOCE00092_LOCUS3858</name>
</gene>
<dbReference type="PROSITE" id="PS00455">
    <property type="entry name" value="AMP_BINDING"/>
    <property type="match status" value="1"/>
</dbReference>
<keyword evidence="4" id="KW-0067">ATP-binding</keyword>
<dbReference type="InterPro" id="IPR020845">
    <property type="entry name" value="AMP-binding_CS"/>
</dbReference>
<evidence type="ECO:0000259" key="6">
    <source>
        <dbReference type="Pfam" id="PF16177"/>
    </source>
</evidence>
<dbReference type="GO" id="GO:0030729">
    <property type="term" value="F:acetoacetate-CoA ligase activity"/>
    <property type="evidence" value="ECO:0007669"/>
    <property type="project" value="InterPro"/>
</dbReference>
<dbReference type="PANTHER" id="PTHR42921">
    <property type="entry name" value="ACETOACETYL-COA SYNTHETASE"/>
    <property type="match status" value="1"/>
</dbReference>
<protein>
    <recommendedName>
        <fullName evidence="8">AMP-dependent synthetase/ligase domain-containing protein</fullName>
    </recommendedName>
</protein>
<accession>A0A7S1UQ32</accession>
<dbReference type="AlphaFoldDB" id="A0A7S1UQ32"/>
<dbReference type="InterPro" id="IPR045851">
    <property type="entry name" value="AMP-bd_C_sf"/>
</dbReference>
<evidence type="ECO:0000256" key="2">
    <source>
        <dbReference type="ARBA" id="ARBA00022598"/>
    </source>
</evidence>
<dbReference type="GO" id="GO:0005524">
    <property type="term" value="F:ATP binding"/>
    <property type="evidence" value="ECO:0007669"/>
    <property type="project" value="UniProtKB-KW"/>
</dbReference>
<comment type="similarity">
    <text evidence="1">Belongs to the ATP-dependent AMP-binding enzyme family.</text>
</comment>
<name>A0A7S1UQ32_9STRA</name>
<dbReference type="Gene3D" id="3.40.50.12780">
    <property type="entry name" value="N-terminal domain of ligase-like"/>
    <property type="match status" value="1"/>
</dbReference>
<evidence type="ECO:0000313" key="7">
    <source>
        <dbReference type="EMBL" id="CAD9274950.1"/>
    </source>
</evidence>
<dbReference type="NCBIfam" id="NF002937">
    <property type="entry name" value="PRK03584.1"/>
    <property type="match status" value="1"/>
</dbReference>
<keyword evidence="2" id="KW-0436">Ligase</keyword>
<evidence type="ECO:0008006" key="8">
    <source>
        <dbReference type="Google" id="ProtNLM"/>
    </source>
</evidence>
<dbReference type="Pfam" id="PF16177">
    <property type="entry name" value="ACAS_N"/>
    <property type="match status" value="1"/>
</dbReference>
<dbReference type="GO" id="GO:0006629">
    <property type="term" value="P:lipid metabolic process"/>
    <property type="evidence" value="ECO:0007669"/>
    <property type="project" value="InterPro"/>
</dbReference>
<organism evidence="7">
    <name type="scientific">Grammatophora oceanica</name>
    <dbReference type="NCBI Taxonomy" id="210454"/>
    <lineage>
        <taxon>Eukaryota</taxon>
        <taxon>Sar</taxon>
        <taxon>Stramenopiles</taxon>
        <taxon>Ochrophyta</taxon>
        <taxon>Bacillariophyta</taxon>
        <taxon>Fragilariophyceae</taxon>
        <taxon>Fragilariophycidae</taxon>
        <taxon>Rhabdonematales</taxon>
        <taxon>Grammatophoraceae</taxon>
        <taxon>Grammatophora</taxon>
    </lineage>
</organism>
<dbReference type="PANTHER" id="PTHR42921:SF1">
    <property type="entry name" value="ACETOACETYL-COA SYNTHETASE"/>
    <property type="match status" value="1"/>
</dbReference>
<evidence type="ECO:0000256" key="4">
    <source>
        <dbReference type="ARBA" id="ARBA00022840"/>
    </source>
</evidence>
<proteinExistence type="inferred from homology"/>
<dbReference type="Pfam" id="PF00501">
    <property type="entry name" value="AMP-binding"/>
    <property type="match status" value="1"/>
</dbReference>
<dbReference type="InterPro" id="IPR042099">
    <property type="entry name" value="ANL_N_sf"/>
</dbReference>
<feature type="domain" description="AMP-dependent synthetase/ligase" evidence="5">
    <location>
        <begin position="96"/>
        <end position="478"/>
    </location>
</feature>
<dbReference type="InterPro" id="IPR032387">
    <property type="entry name" value="ACAS_N"/>
</dbReference>
<dbReference type="Gene3D" id="3.30.300.30">
    <property type="match status" value="1"/>
</dbReference>